<dbReference type="PANTHER" id="PTHR30576">
    <property type="entry name" value="COLANIC BIOSYNTHESIS UDP-GLUCOSE LIPID CARRIER TRANSFERASE"/>
    <property type="match status" value="1"/>
</dbReference>
<evidence type="ECO:0000256" key="4">
    <source>
        <dbReference type="ARBA" id="ARBA00022692"/>
    </source>
</evidence>
<evidence type="ECO:0000256" key="5">
    <source>
        <dbReference type="ARBA" id="ARBA00022989"/>
    </source>
</evidence>
<dbReference type="InterPro" id="IPR017475">
    <property type="entry name" value="EPS_sugar_tfrase"/>
</dbReference>
<dbReference type="NCBIfam" id="TIGR03025">
    <property type="entry name" value="EPS_sugtrans"/>
    <property type="match status" value="1"/>
</dbReference>
<feature type="transmembrane region" description="Helical" evidence="7">
    <location>
        <begin position="77"/>
        <end position="96"/>
    </location>
</feature>
<evidence type="ECO:0000256" key="2">
    <source>
        <dbReference type="ARBA" id="ARBA00006464"/>
    </source>
</evidence>
<keyword evidence="3 9" id="KW-0808">Transferase</keyword>
<comment type="similarity">
    <text evidence="2">Belongs to the bacterial sugar transferase family.</text>
</comment>
<accession>A0ABW2SK43</accession>
<name>A0ABW2SK43_9ACTO</name>
<dbReference type="GO" id="GO:0016740">
    <property type="term" value="F:transferase activity"/>
    <property type="evidence" value="ECO:0007669"/>
    <property type="project" value="UniProtKB-KW"/>
</dbReference>
<gene>
    <name evidence="9" type="ORF">ACFQWG_01390</name>
</gene>
<keyword evidence="4 7" id="KW-0812">Transmembrane</keyword>
<protein>
    <submittedName>
        <fullName evidence="9">Sugar transferase</fullName>
        <ecNumber evidence="9">2.7.8.-</ecNumber>
    </submittedName>
</protein>
<dbReference type="InterPro" id="IPR003362">
    <property type="entry name" value="Bact_transf"/>
</dbReference>
<evidence type="ECO:0000313" key="9">
    <source>
        <dbReference type="EMBL" id="MFC7579881.1"/>
    </source>
</evidence>
<evidence type="ECO:0000256" key="3">
    <source>
        <dbReference type="ARBA" id="ARBA00022679"/>
    </source>
</evidence>
<feature type="transmembrane region" description="Helical" evidence="7">
    <location>
        <begin position="141"/>
        <end position="161"/>
    </location>
</feature>
<comment type="subcellular location">
    <subcellularLocation>
        <location evidence="1">Membrane</location>
        <topology evidence="1">Multi-pass membrane protein</topology>
    </subcellularLocation>
</comment>
<evidence type="ECO:0000259" key="8">
    <source>
        <dbReference type="Pfam" id="PF02397"/>
    </source>
</evidence>
<dbReference type="RefSeq" id="WP_380971440.1">
    <property type="nucleotide sequence ID" value="NZ_JBHTEF010000001.1"/>
</dbReference>
<evidence type="ECO:0000256" key="7">
    <source>
        <dbReference type="SAM" id="Phobius"/>
    </source>
</evidence>
<dbReference type="Pfam" id="PF02397">
    <property type="entry name" value="Bac_transf"/>
    <property type="match status" value="1"/>
</dbReference>
<dbReference type="Gene3D" id="3.40.50.720">
    <property type="entry name" value="NAD(P)-binding Rossmann-like Domain"/>
    <property type="match status" value="1"/>
</dbReference>
<dbReference type="PANTHER" id="PTHR30576:SF10">
    <property type="entry name" value="SLL5057 PROTEIN"/>
    <property type="match status" value="1"/>
</dbReference>
<evidence type="ECO:0000256" key="6">
    <source>
        <dbReference type="ARBA" id="ARBA00023136"/>
    </source>
</evidence>
<dbReference type="EC" id="2.7.8.-" evidence="9"/>
<dbReference type="Proteomes" id="UP001596527">
    <property type="component" value="Unassembled WGS sequence"/>
</dbReference>
<dbReference type="Pfam" id="PF13727">
    <property type="entry name" value="CoA_binding_3"/>
    <property type="match status" value="1"/>
</dbReference>
<keyword evidence="10" id="KW-1185">Reference proteome</keyword>
<comment type="caution">
    <text evidence="9">The sequence shown here is derived from an EMBL/GenBank/DDBJ whole genome shotgun (WGS) entry which is preliminary data.</text>
</comment>
<sequence>MSPINSPVSVSVVDESSVSLASVDTPEVPHRSALTIRRVQRLLVAGDLVVIAMALLAGNVARFGFTDPVVAGSTQSVPLTYIPFSVVLGLVWWLLLNAMDAYREGILGTGTDEYQRLAEATFVVFGCVAIGAYLLKVDVSRGYFALVLPVGLAGLLVWRWTARKMLVAARRHGYLTRRTLVIGSSLTAGDMAREILRRPNLGMDLVGACVTDATSASTLSGTDVPVLRCLQADDVAVLRTAIEEAEAETVIITASPRLSSRKIRELSWSLDPEKTSMIVAPSVVDVAGPRLHARPVDGLSLIEVDFPQFQGGRRFLKRVFDIAVSVVAIIALTPVWLIVPLVIKADDRGPVFFRQTRVGLDGREFRMWKFRSMRPDAEQVLARLKNELEERDAGNVVMFKMRDDPRVTRVGRFLRASSIDELPQLFNVLGGSMSLVGPRPPLPREVETYEARVTRKFLVKPGITGLWQVNGRSALSWEESVRLDLSYAENWSMMLDIQILFRTAKVVLRRDGAY</sequence>
<organism evidence="9 10">
    <name type="scientific">Schaalia naturae</name>
    <dbReference type="NCBI Taxonomy" id="635203"/>
    <lineage>
        <taxon>Bacteria</taxon>
        <taxon>Bacillati</taxon>
        <taxon>Actinomycetota</taxon>
        <taxon>Actinomycetes</taxon>
        <taxon>Actinomycetales</taxon>
        <taxon>Actinomycetaceae</taxon>
        <taxon>Schaalia</taxon>
    </lineage>
</organism>
<evidence type="ECO:0000256" key="1">
    <source>
        <dbReference type="ARBA" id="ARBA00004141"/>
    </source>
</evidence>
<keyword evidence="6 7" id="KW-0472">Membrane</keyword>
<feature type="transmembrane region" description="Helical" evidence="7">
    <location>
        <begin position="42"/>
        <end position="65"/>
    </location>
</feature>
<reference evidence="10" key="1">
    <citation type="journal article" date="2019" name="Int. J. Syst. Evol. Microbiol.">
        <title>The Global Catalogue of Microorganisms (GCM) 10K type strain sequencing project: providing services to taxonomists for standard genome sequencing and annotation.</title>
        <authorList>
            <consortium name="The Broad Institute Genomics Platform"/>
            <consortium name="The Broad Institute Genome Sequencing Center for Infectious Disease"/>
            <person name="Wu L."/>
            <person name="Ma J."/>
        </authorList>
    </citation>
    <scope>NUCLEOTIDE SEQUENCE [LARGE SCALE GENOMIC DNA]</scope>
    <source>
        <strain evidence="10">CCUG 56698</strain>
    </source>
</reference>
<evidence type="ECO:0000313" key="10">
    <source>
        <dbReference type="Proteomes" id="UP001596527"/>
    </source>
</evidence>
<proteinExistence type="inferred from homology"/>
<feature type="transmembrane region" description="Helical" evidence="7">
    <location>
        <begin position="117"/>
        <end position="135"/>
    </location>
</feature>
<keyword evidence="5 7" id="KW-1133">Transmembrane helix</keyword>
<feature type="transmembrane region" description="Helical" evidence="7">
    <location>
        <begin position="319"/>
        <end position="343"/>
    </location>
</feature>
<feature type="domain" description="Bacterial sugar transferase" evidence="8">
    <location>
        <begin position="317"/>
        <end position="508"/>
    </location>
</feature>
<dbReference type="EMBL" id="JBHTEF010000001">
    <property type="protein sequence ID" value="MFC7579881.1"/>
    <property type="molecule type" value="Genomic_DNA"/>
</dbReference>